<gene>
    <name evidence="2" type="ORF">VNO80_23013</name>
</gene>
<proteinExistence type="predicted"/>
<name>A0AAN9QS96_PHACN</name>
<evidence type="ECO:0000313" key="3">
    <source>
        <dbReference type="Proteomes" id="UP001374584"/>
    </source>
</evidence>
<keyword evidence="3" id="KW-1185">Reference proteome</keyword>
<dbReference type="EMBL" id="JAYMYR010000008">
    <property type="protein sequence ID" value="KAK7348455.1"/>
    <property type="molecule type" value="Genomic_DNA"/>
</dbReference>
<organism evidence="2 3">
    <name type="scientific">Phaseolus coccineus</name>
    <name type="common">Scarlet runner bean</name>
    <name type="synonym">Phaseolus multiflorus</name>
    <dbReference type="NCBI Taxonomy" id="3886"/>
    <lineage>
        <taxon>Eukaryota</taxon>
        <taxon>Viridiplantae</taxon>
        <taxon>Streptophyta</taxon>
        <taxon>Embryophyta</taxon>
        <taxon>Tracheophyta</taxon>
        <taxon>Spermatophyta</taxon>
        <taxon>Magnoliopsida</taxon>
        <taxon>eudicotyledons</taxon>
        <taxon>Gunneridae</taxon>
        <taxon>Pentapetalae</taxon>
        <taxon>rosids</taxon>
        <taxon>fabids</taxon>
        <taxon>Fabales</taxon>
        <taxon>Fabaceae</taxon>
        <taxon>Papilionoideae</taxon>
        <taxon>50 kb inversion clade</taxon>
        <taxon>NPAAA clade</taxon>
        <taxon>indigoferoid/millettioid clade</taxon>
        <taxon>Phaseoleae</taxon>
        <taxon>Phaseolus</taxon>
    </lineage>
</organism>
<feature type="domain" description="PB1-like" evidence="1">
    <location>
        <begin position="2"/>
        <end position="90"/>
    </location>
</feature>
<reference evidence="2 3" key="1">
    <citation type="submission" date="2024-01" db="EMBL/GenBank/DDBJ databases">
        <title>The genomes of 5 underutilized Papilionoideae crops provide insights into root nodulation and disease resistanc.</title>
        <authorList>
            <person name="Jiang F."/>
        </authorList>
    </citation>
    <scope>NUCLEOTIDE SEQUENCE [LARGE SCALE GENOMIC DNA]</scope>
    <source>
        <strain evidence="2">JINMINGXINNONG_FW02</strain>
        <tissue evidence="2">Leaves</tissue>
    </source>
</reference>
<evidence type="ECO:0000259" key="1">
    <source>
        <dbReference type="Pfam" id="PF26130"/>
    </source>
</evidence>
<protein>
    <recommendedName>
        <fullName evidence="1">PB1-like domain-containing protein</fullName>
    </recommendedName>
</protein>
<dbReference type="Proteomes" id="UP001374584">
    <property type="component" value="Unassembled WGS sequence"/>
</dbReference>
<evidence type="ECO:0000313" key="2">
    <source>
        <dbReference type="EMBL" id="KAK7348455.1"/>
    </source>
</evidence>
<dbReference type="InterPro" id="IPR058594">
    <property type="entry name" value="PB1-like_dom_pln"/>
</dbReference>
<dbReference type="Pfam" id="PF26130">
    <property type="entry name" value="PB1-like"/>
    <property type="match status" value="1"/>
</dbReference>
<accession>A0AAN9QS96</accession>
<sequence>MGNFGTSPLLHYEIGEKHVFHGLDSYTWSYFEAIEIMKEFKYDSEVRLWWKLKTGRMDTHLRQFIDDKDVMELVNYAENRNEDVVIYVQHIMVTKSDIIEFIGLALRLMLWEELKLMV</sequence>
<comment type="caution">
    <text evidence="2">The sequence shown here is derived from an EMBL/GenBank/DDBJ whole genome shotgun (WGS) entry which is preliminary data.</text>
</comment>
<dbReference type="AlphaFoldDB" id="A0AAN9QS96"/>